<dbReference type="SUPFAM" id="SSF48264">
    <property type="entry name" value="Cytochrome P450"/>
    <property type="match status" value="1"/>
</dbReference>
<evidence type="ECO:0000256" key="7">
    <source>
        <dbReference type="SAM" id="Phobius"/>
    </source>
</evidence>
<evidence type="ECO:0000256" key="4">
    <source>
        <dbReference type="ARBA" id="ARBA00022723"/>
    </source>
</evidence>
<comment type="cofactor">
    <cofactor evidence="1">
        <name>heme</name>
        <dbReference type="ChEBI" id="CHEBI:30413"/>
    </cofactor>
</comment>
<evidence type="ECO:0000256" key="5">
    <source>
        <dbReference type="ARBA" id="ARBA00023004"/>
    </source>
</evidence>
<dbReference type="Proteomes" id="UP001527925">
    <property type="component" value="Unassembled WGS sequence"/>
</dbReference>
<comment type="similarity">
    <text evidence="2 6">Belongs to the cytochrome P450 family.</text>
</comment>
<dbReference type="Gene3D" id="1.10.630.10">
    <property type="entry name" value="Cytochrome P450"/>
    <property type="match status" value="1"/>
</dbReference>
<dbReference type="Pfam" id="PF00067">
    <property type="entry name" value="p450"/>
    <property type="match status" value="1"/>
</dbReference>
<evidence type="ECO:0008006" key="10">
    <source>
        <dbReference type="Google" id="ProtNLM"/>
    </source>
</evidence>
<dbReference type="InterPro" id="IPR050529">
    <property type="entry name" value="CYP450_sterol_14alpha_dmase"/>
</dbReference>
<proteinExistence type="inferred from homology"/>
<organism evidence="8 9">
    <name type="scientific">Polyrhizophydium stewartii</name>
    <dbReference type="NCBI Taxonomy" id="2732419"/>
    <lineage>
        <taxon>Eukaryota</taxon>
        <taxon>Fungi</taxon>
        <taxon>Fungi incertae sedis</taxon>
        <taxon>Chytridiomycota</taxon>
        <taxon>Chytridiomycota incertae sedis</taxon>
        <taxon>Chytridiomycetes</taxon>
        <taxon>Rhizophydiales</taxon>
        <taxon>Rhizophydiales incertae sedis</taxon>
        <taxon>Polyrhizophydium</taxon>
    </lineage>
</organism>
<keyword evidence="6" id="KW-0560">Oxidoreductase</keyword>
<gene>
    <name evidence="8" type="ORF">HK105_204159</name>
</gene>
<keyword evidence="7" id="KW-0812">Transmembrane</keyword>
<evidence type="ECO:0000256" key="6">
    <source>
        <dbReference type="RuleBase" id="RU000461"/>
    </source>
</evidence>
<name>A0ABR4NA56_9FUNG</name>
<keyword evidence="3 6" id="KW-0349">Heme</keyword>
<feature type="transmembrane region" description="Helical" evidence="7">
    <location>
        <begin position="6"/>
        <end position="26"/>
    </location>
</feature>
<protein>
    <recommendedName>
        <fullName evidence="10">Cytochrome P450</fullName>
    </recommendedName>
</protein>
<evidence type="ECO:0000256" key="1">
    <source>
        <dbReference type="ARBA" id="ARBA00001971"/>
    </source>
</evidence>
<evidence type="ECO:0000313" key="8">
    <source>
        <dbReference type="EMBL" id="KAL2916403.1"/>
    </source>
</evidence>
<keyword evidence="5 6" id="KW-0408">Iron</keyword>
<evidence type="ECO:0000256" key="2">
    <source>
        <dbReference type="ARBA" id="ARBA00010617"/>
    </source>
</evidence>
<dbReference type="InterPro" id="IPR017972">
    <property type="entry name" value="Cyt_P450_CS"/>
</dbReference>
<dbReference type="InterPro" id="IPR001128">
    <property type="entry name" value="Cyt_P450"/>
</dbReference>
<dbReference type="InterPro" id="IPR036396">
    <property type="entry name" value="Cyt_P450_sf"/>
</dbReference>
<keyword evidence="9" id="KW-1185">Reference proteome</keyword>
<evidence type="ECO:0000313" key="9">
    <source>
        <dbReference type="Proteomes" id="UP001527925"/>
    </source>
</evidence>
<dbReference type="EMBL" id="JADGIZ020000017">
    <property type="protein sequence ID" value="KAL2916403.1"/>
    <property type="molecule type" value="Genomic_DNA"/>
</dbReference>
<keyword evidence="7" id="KW-0472">Membrane</keyword>
<dbReference type="PRINTS" id="PR00465">
    <property type="entry name" value="EP450IV"/>
</dbReference>
<keyword evidence="4 6" id="KW-0479">Metal-binding</keyword>
<dbReference type="PANTHER" id="PTHR24304">
    <property type="entry name" value="CYTOCHROME P450 FAMILY 7"/>
    <property type="match status" value="1"/>
</dbReference>
<dbReference type="PANTHER" id="PTHR24304:SF2">
    <property type="entry name" value="24-HYDROXYCHOLESTEROL 7-ALPHA-HYDROXYLASE"/>
    <property type="match status" value="1"/>
</dbReference>
<accession>A0ABR4NA56</accession>
<sequence length="556" mass="62370">MAIFAQLARHPLATAVSAVLVVLFLIRRRPHRLDRAAIKAGLVVPPRAPAPFPFIGNLIAMGIHPGHFIIRGHKKYGDVFSTTVMQHNFVFVTGKSHIMRVTSAPERQLSLNEAYKDLFGFIVGTEIFVPVSKSVFSALTSSRVEAMTPALMHVTQRYLENKFKGDMGKVDMQLLINELVAVLSVSLICGGDFGLEYGPEVADNMNILETDYSVFSALSPFETAVVRRRRAARLRIMALVEAQARKRVEKLRDQPMKPTDDYFDRLVHVMFYGRVDKTIDETSIANEFADNDKPEGEVDPRDIPEEERIYNIVISAFGLIYGAHTNTSVSAMAHLCEILPRPEYMDILRKDFVDHLGNDAITSFKAYLTRVNATPRGQPKEVSPFVQMRTTNRILSESLRVHLDGGMLRKALEDVHLDNGVTIPKGSFVIINAYPILASPRLYGADGETWNPNRLIKPIPPGEFDESSTGGFSGKLDDLQSPLVRSSDLQMSGFGSGRHLCPGRFHAYRMINQMTAQMLVNFDFVVESNFDKWWPVPYGGTARPLGKFIVFWKRRV</sequence>
<comment type="caution">
    <text evidence="8">The sequence shown here is derived from an EMBL/GenBank/DDBJ whole genome shotgun (WGS) entry which is preliminary data.</text>
</comment>
<dbReference type="InterPro" id="IPR002403">
    <property type="entry name" value="Cyt_P450_E_grp-IV"/>
</dbReference>
<keyword evidence="7" id="KW-1133">Transmembrane helix</keyword>
<evidence type="ECO:0000256" key="3">
    <source>
        <dbReference type="ARBA" id="ARBA00022617"/>
    </source>
</evidence>
<dbReference type="PROSITE" id="PS00086">
    <property type="entry name" value="CYTOCHROME_P450"/>
    <property type="match status" value="1"/>
</dbReference>
<keyword evidence="6" id="KW-0503">Monooxygenase</keyword>
<reference evidence="8 9" key="1">
    <citation type="submission" date="2023-09" db="EMBL/GenBank/DDBJ databases">
        <title>Pangenome analysis of Batrachochytrium dendrobatidis and related Chytrids.</title>
        <authorList>
            <person name="Yacoub M.N."/>
            <person name="Stajich J.E."/>
            <person name="James T.Y."/>
        </authorList>
    </citation>
    <scope>NUCLEOTIDE SEQUENCE [LARGE SCALE GENOMIC DNA]</scope>
    <source>
        <strain evidence="8 9">JEL0888</strain>
    </source>
</reference>